<dbReference type="GO" id="GO:0070475">
    <property type="term" value="P:rRNA base methylation"/>
    <property type="evidence" value="ECO:0007669"/>
    <property type="project" value="UniProtKB-UniRule"/>
</dbReference>
<dbReference type="AlphaFoldDB" id="A0A2Z5TPG8"/>
<dbReference type="SUPFAM" id="SSF81799">
    <property type="entry name" value="Putative methyltransferase TM0872, insert domain"/>
    <property type="match status" value="1"/>
</dbReference>
<dbReference type="EMBL" id="AP018161">
    <property type="protein sequence ID" value="BBA84974.1"/>
    <property type="molecule type" value="Genomic_DNA"/>
</dbReference>
<keyword evidence="2 6" id="KW-0698">rRNA processing</keyword>
<keyword evidence="8" id="KW-1185">Reference proteome</keyword>
<evidence type="ECO:0000313" key="8">
    <source>
        <dbReference type="Proteomes" id="UP000289537"/>
    </source>
</evidence>
<evidence type="ECO:0000256" key="1">
    <source>
        <dbReference type="ARBA" id="ARBA00010396"/>
    </source>
</evidence>
<dbReference type="KEGG" id="eor:NARRFE1_00110"/>
<dbReference type="InterPro" id="IPR029063">
    <property type="entry name" value="SAM-dependent_MTases_sf"/>
</dbReference>
<dbReference type="GO" id="GO:0005737">
    <property type="term" value="C:cytoplasm"/>
    <property type="evidence" value="ECO:0007669"/>
    <property type="project" value="UniProtKB-SubCell"/>
</dbReference>
<protein>
    <recommendedName>
        <fullName evidence="6">Ribosomal RNA small subunit methyltransferase H</fullName>
        <ecNumber evidence="6">2.1.1.199</ecNumber>
    </recommendedName>
    <alternativeName>
        <fullName evidence="6">16S rRNA m(4)C1402 methyltransferase</fullName>
    </alternativeName>
    <alternativeName>
        <fullName evidence="6">rRNA (cytosine-N(4)-)-methyltransferase RsmH</fullName>
    </alternativeName>
</protein>
<proteinExistence type="inferred from homology"/>
<comment type="subcellular location">
    <subcellularLocation>
        <location evidence="6">Cytoplasm</location>
    </subcellularLocation>
</comment>
<reference evidence="7 8" key="1">
    <citation type="journal article" date="2017" name="Proc. Natl. Acad. Sci. U.S.A.">
        <title>Small genome symbiont underlies cuticle hardness in beetles.</title>
        <authorList>
            <person name="Anbutsu H."/>
            <person name="Moriyama M."/>
            <person name="Nikoh N."/>
            <person name="Hosokawa T."/>
            <person name="Futahashi R."/>
            <person name="Tanahashi M."/>
            <person name="Meng X.Y."/>
            <person name="Kuriwada T."/>
            <person name="Mori N."/>
            <person name="Oshima K."/>
            <person name="Hattori M."/>
            <person name="Fujie M."/>
            <person name="Satoh N."/>
            <person name="Maeda T."/>
            <person name="Shigenobu S."/>
            <person name="Koga R."/>
            <person name="Fukatsu T."/>
        </authorList>
    </citation>
    <scope>NUCLEOTIDE SEQUENCE [LARGE SCALE GENOMIC DNA]</scope>
    <source>
        <strain evidence="7">NARRFE1</strain>
    </source>
</reference>
<dbReference type="Gene3D" id="3.40.50.150">
    <property type="entry name" value="Vaccinia Virus protein VP39"/>
    <property type="match status" value="1"/>
</dbReference>
<evidence type="ECO:0000256" key="4">
    <source>
        <dbReference type="ARBA" id="ARBA00022679"/>
    </source>
</evidence>
<keyword evidence="4 6" id="KW-0808">Transferase</keyword>
<dbReference type="Proteomes" id="UP000289537">
    <property type="component" value="Chromosome"/>
</dbReference>
<feature type="binding site" evidence="6">
    <location>
        <begin position="25"/>
        <end position="27"/>
    </location>
    <ligand>
        <name>S-adenosyl-L-methionine</name>
        <dbReference type="ChEBI" id="CHEBI:59789"/>
    </ligand>
</feature>
<feature type="binding site" evidence="6">
    <location>
        <position position="69"/>
    </location>
    <ligand>
        <name>S-adenosyl-L-methionine</name>
        <dbReference type="ChEBI" id="CHEBI:59789"/>
    </ligand>
</feature>
<dbReference type="InterPro" id="IPR002903">
    <property type="entry name" value="RsmH"/>
</dbReference>
<dbReference type="InterPro" id="IPR023397">
    <property type="entry name" value="SAM-dep_MeTrfase_MraW_recog"/>
</dbReference>
<dbReference type="PANTHER" id="PTHR11265:SF0">
    <property type="entry name" value="12S RRNA N4-METHYLCYTIDINE METHYLTRANSFERASE"/>
    <property type="match status" value="1"/>
</dbReference>
<evidence type="ECO:0000256" key="6">
    <source>
        <dbReference type="HAMAP-Rule" id="MF_01007"/>
    </source>
</evidence>
<sequence>MKDEVVNNLINKENGLYIDCTFGSGGHSRYILSKLDKDSKLISIDRDYDSYKISKKIKDKRFFFYKSLFSNLNIILKKKKIFGKINGIIIDLGLSNHQIKSKNRGFSFKLNGKIDMRMDYTKGKTLFDILNEIDINKLNYIIKNYGNEYFYKKISKNIIYNIKNNKFINNTLYLSNIIKKIKKNSNKNKKIHCSTKTFQSFRIYVNDEINELNILLNNTKKILSKNGKLLIISFNSIESRIIKNFYNKNKKYIKFIKKIKPSYKEIINNISSRSSILRIFEKI</sequence>
<dbReference type="GO" id="GO:0071424">
    <property type="term" value="F:rRNA (cytosine-N4-)-methyltransferase activity"/>
    <property type="evidence" value="ECO:0007669"/>
    <property type="project" value="UniProtKB-UniRule"/>
</dbReference>
<accession>A0A2Z5TPG8</accession>
<dbReference type="HAMAP" id="MF_01007">
    <property type="entry name" value="16SrRNA_methyltr_H"/>
    <property type="match status" value="1"/>
</dbReference>
<keyword evidence="5 6" id="KW-0949">S-adenosyl-L-methionine</keyword>
<dbReference type="Pfam" id="PF01795">
    <property type="entry name" value="Methyltransf_5"/>
    <property type="match status" value="1"/>
</dbReference>
<dbReference type="SUPFAM" id="SSF53335">
    <property type="entry name" value="S-adenosyl-L-methionine-dependent methyltransferases"/>
    <property type="match status" value="1"/>
</dbReference>
<dbReference type="EC" id="2.1.1.199" evidence="6"/>
<evidence type="ECO:0000313" key="7">
    <source>
        <dbReference type="EMBL" id="BBA84974.1"/>
    </source>
</evidence>
<feature type="binding site" evidence="6">
    <location>
        <position position="45"/>
    </location>
    <ligand>
        <name>S-adenosyl-L-methionine</name>
        <dbReference type="ChEBI" id="CHEBI:59789"/>
    </ligand>
</feature>
<comment type="catalytic activity">
    <reaction evidence="6">
        <text>cytidine(1402) in 16S rRNA + S-adenosyl-L-methionine = N(4)-methylcytidine(1402) in 16S rRNA + S-adenosyl-L-homocysteine + H(+)</text>
        <dbReference type="Rhea" id="RHEA:42928"/>
        <dbReference type="Rhea" id="RHEA-COMP:10286"/>
        <dbReference type="Rhea" id="RHEA-COMP:10287"/>
        <dbReference type="ChEBI" id="CHEBI:15378"/>
        <dbReference type="ChEBI" id="CHEBI:57856"/>
        <dbReference type="ChEBI" id="CHEBI:59789"/>
        <dbReference type="ChEBI" id="CHEBI:74506"/>
        <dbReference type="ChEBI" id="CHEBI:82748"/>
        <dbReference type="EC" id="2.1.1.199"/>
    </reaction>
</comment>
<name>A0A2Z5TPG8_9GAMM</name>
<gene>
    <name evidence="6 7" type="primary">rsmH</name>
    <name evidence="7" type="ORF">NARRFE1_00110</name>
</gene>
<evidence type="ECO:0000256" key="3">
    <source>
        <dbReference type="ARBA" id="ARBA00022603"/>
    </source>
</evidence>
<keyword evidence="3 6" id="KW-0489">Methyltransferase</keyword>
<evidence type="ECO:0000256" key="2">
    <source>
        <dbReference type="ARBA" id="ARBA00022552"/>
    </source>
</evidence>
<comment type="similarity">
    <text evidence="1 6">Belongs to the methyltransferase superfamily. RsmH family.</text>
</comment>
<dbReference type="PANTHER" id="PTHR11265">
    <property type="entry name" value="S-ADENOSYL-METHYLTRANSFERASE MRAW"/>
    <property type="match status" value="1"/>
</dbReference>
<dbReference type="PIRSF" id="PIRSF004486">
    <property type="entry name" value="MraW"/>
    <property type="match status" value="1"/>
</dbReference>
<organism evidence="7 8">
    <name type="scientific">endosymbiont of Rhynchophorus ferrugineus</name>
    <dbReference type="NCBI Taxonomy" id="1972133"/>
    <lineage>
        <taxon>Bacteria</taxon>
        <taxon>Pseudomonadati</taxon>
        <taxon>Pseudomonadota</taxon>
        <taxon>Gammaproteobacteria</taxon>
        <taxon>Candidatus Nardonella</taxon>
    </lineage>
</organism>
<feature type="binding site" evidence="6">
    <location>
        <position position="98"/>
    </location>
    <ligand>
        <name>S-adenosyl-L-methionine</name>
        <dbReference type="ChEBI" id="CHEBI:59789"/>
    </ligand>
</feature>
<evidence type="ECO:0000256" key="5">
    <source>
        <dbReference type="ARBA" id="ARBA00022691"/>
    </source>
</evidence>
<dbReference type="NCBIfam" id="TIGR00006">
    <property type="entry name" value="16S rRNA (cytosine(1402)-N(4))-methyltransferase RsmH"/>
    <property type="match status" value="1"/>
</dbReference>
<dbReference type="Gene3D" id="1.10.150.170">
    <property type="entry name" value="Putative methyltransferase TM0872, insert domain"/>
    <property type="match status" value="1"/>
</dbReference>
<feature type="binding site" evidence="6">
    <location>
        <position position="91"/>
    </location>
    <ligand>
        <name>S-adenosyl-L-methionine</name>
        <dbReference type="ChEBI" id="CHEBI:59789"/>
    </ligand>
</feature>
<comment type="function">
    <text evidence="6">Specifically methylates the N4 position of cytidine in position 1402 (C1402) of 16S rRNA.</text>
</comment>
<keyword evidence="6" id="KW-0963">Cytoplasm</keyword>